<dbReference type="PANTHER" id="PTHR43304">
    <property type="entry name" value="PHYTOCHROME-LIKE PROTEIN CPH1"/>
    <property type="match status" value="1"/>
</dbReference>
<keyword evidence="5" id="KW-0418">Kinase</keyword>
<dbReference type="PROSITE" id="PS50113">
    <property type="entry name" value="PAC"/>
    <property type="match status" value="1"/>
</dbReference>
<dbReference type="InterPro" id="IPR000700">
    <property type="entry name" value="PAS-assoc_C"/>
</dbReference>
<evidence type="ECO:0000259" key="8">
    <source>
        <dbReference type="PROSITE" id="PS50113"/>
    </source>
</evidence>
<evidence type="ECO:0000256" key="1">
    <source>
        <dbReference type="ARBA" id="ARBA00000085"/>
    </source>
</evidence>
<dbReference type="InterPro" id="IPR035965">
    <property type="entry name" value="PAS-like_dom_sf"/>
</dbReference>
<dbReference type="CDD" id="cd00130">
    <property type="entry name" value="PAS"/>
    <property type="match status" value="1"/>
</dbReference>
<dbReference type="STRING" id="1192866.LEP1GSC133_2070"/>
<evidence type="ECO:0000313" key="10">
    <source>
        <dbReference type="Proteomes" id="UP000012159"/>
    </source>
</evidence>
<evidence type="ECO:0000256" key="5">
    <source>
        <dbReference type="ARBA" id="ARBA00022777"/>
    </source>
</evidence>
<evidence type="ECO:0000256" key="6">
    <source>
        <dbReference type="SAM" id="Coils"/>
    </source>
</evidence>
<sequence>MESISITEKHYQLLFDFSQDGLVIHSEGKVLKANDALIRMLGYDSIEEVIGKPILQFIHHRSQNIVKQRIQKMIQEGVGVGIVEEEFIRKDGSTLFVEVASTTFFESDRQYFQAIVRDINSKKRAELELERLRSKLKVTQERLCGVIEGTKDAICAVDINFRVIAFNSSFELNFW</sequence>
<dbReference type="EC" id="2.7.13.3" evidence="2"/>
<dbReference type="SUPFAM" id="SSF55785">
    <property type="entry name" value="PYP-like sensor domain (PAS domain)"/>
    <property type="match status" value="1"/>
</dbReference>
<organism evidence="9 10">
    <name type="scientific">Leptospira borgpetersenii serovar Pomona str. 200901868</name>
    <dbReference type="NCBI Taxonomy" id="1192866"/>
    <lineage>
        <taxon>Bacteria</taxon>
        <taxon>Pseudomonadati</taxon>
        <taxon>Spirochaetota</taxon>
        <taxon>Spirochaetia</taxon>
        <taxon>Leptospirales</taxon>
        <taxon>Leptospiraceae</taxon>
        <taxon>Leptospira</taxon>
    </lineage>
</organism>
<accession>M6W9G1</accession>
<reference evidence="9 10" key="1">
    <citation type="submission" date="2013-01" db="EMBL/GenBank/DDBJ databases">
        <authorList>
            <person name="Harkins D.M."/>
            <person name="Durkin A.S."/>
            <person name="Brinkac L.M."/>
            <person name="Haft D.H."/>
            <person name="Selengut J.D."/>
            <person name="Sanka R."/>
            <person name="DePew J."/>
            <person name="Purushe J."/>
            <person name="Picardeau M."/>
            <person name="Werts C."/>
            <person name="Goarant C."/>
            <person name="Vinetz J.M."/>
            <person name="Sutton G.G."/>
            <person name="Nierman W.C."/>
            <person name="Fouts D.E."/>
        </authorList>
    </citation>
    <scope>NUCLEOTIDE SEQUENCE [LARGE SCALE GENOMIC DNA]</scope>
    <source>
        <strain evidence="9 10">200901868</strain>
    </source>
</reference>
<protein>
    <recommendedName>
        <fullName evidence="2">histidine kinase</fullName>
        <ecNumber evidence="2">2.7.13.3</ecNumber>
    </recommendedName>
</protein>
<keyword evidence="4" id="KW-0808">Transferase</keyword>
<dbReference type="PROSITE" id="PS50112">
    <property type="entry name" value="PAS"/>
    <property type="match status" value="1"/>
</dbReference>
<evidence type="ECO:0000256" key="2">
    <source>
        <dbReference type="ARBA" id="ARBA00012438"/>
    </source>
</evidence>
<feature type="domain" description="PAS" evidence="7">
    <location>
        <begin position="22"/>
        <end position="77"/>
    </location>
</feature>
<comment type="catalytic activity">
    <reaction evidence="1">
        <text>ATP + protein L-histidine = ADP + protein N-phospho-L-histidine.</text>
        <dbReference type="EC" id="2.7.13.3"/>
    </reaction>
</comment>
<dbReference type="AlphaFoldDB" id="M6W9G1"/>
<evidence type="ECO:0000256" key="3">
    <source>
        <dbReference type="ARBA" id="ARBA00022553"/>
    </source>
</evidence>
<feature type="coiled-coil region" evidence="6">
    <location>
        <begin position="115"/>
        <end position="142"/>
    </location>
</feature>
<dbReference type="EMBL" id="AKWF02000090">
    <property type="protein sequence ID" value="EMO61864.1"/>
    <property type="molecule type" value="Genomic_DNA"/>
</dbReference>
<comment type="caution">
    <text evidence="9">The sequence shown here is derived from an EMBL/GenBank/DDBJ whole genome shotgun (WGS) entry which is preliminary data.</text>
</comment>
<keyword evidence="3" id="KW-0597">Phosphoprotein</keyword>
<evidence type="ECO:0000256" key="4">
    <source>
        <dbReference type="ARBA" id="ARBA00022679"/>
    </source>
</evidence>
<dbReference type="GO" id="GO:0004673">
    <property type="term" value="F:protein histidine kinase activity"/>
    <property type="evidence" value="ECO:0007669"/>
    <property type="project" value="UniProtKB-EC"/>
</dbReference>
<dbReference type="InterPro" id="IPR000014">
    <property type="entry name" value="PAS"/>
</dbReference>
<dbReference type="NCBIfam" id="TIGR00229">
    <property type="entry name" value="sensory_box"/>
    <property type="match status" value="1"/>
</dbReference>
<keyword evidence="6" id="KW-0175">Coiled coil</keyword>
<proteinExistence type="predicted"/>
<dbReference type="InterPro" id="IPR052162">
    <property type="entry name" value="Sensor_kinase/Photoreceptor"/>
</dbReference>
<evidence type="ECO:0000259" key="7">
    <source>
        <dbReference type="PROSITE" id="PS50112"/>
    </source>
</evidence>
<dbReference type="Gene3D" id="3.30.450.20">
    <property type="entry name" value="PAS domain"/>
    <property type="match status" value="1"/>
</dbReference>
<dbReference type="Proteomes" id="UP000012159">
    <property type="component" value="Unassembled WGS sequence"/>
</dbReference>
<dbReference type="Pfam" id="PF13426">
    <property type="entry name" value="PAS_9"/>
    <property type="match status" value="1"/>
</dbReference>
<evidence type="ECO:0000313" key="9">
    <source>
        <dbReference type="EMBL" id="EMO61864.1"/>
    </source>
</evidence>
<name>M6W9G1_LEPBO</name>
<gene>
    <name evidence="9" type="ORF">LEP1GSC133_2070</name>
</gene>
<dbReference type="PANTHER" id="PTHR43304:SF1">
    <property type="entry name" value="PAC DOMAIN-CONTAINING PROTEIN"/>
    <property type="match status" value="1"/>
</dbReference>
<dbReference type="SMART" id="SM00091">
    <property type="entry name" value="PAS"/>
    <property type="match status" value="1"/>
</dbReference>
<feature type="domain" description="PAC" evidence="8">
    <location>
        <begin position="81"/>
        <end position="131"/>
    </location>
</feature>